<keyword evidence="9" id="KW-0833">Ubl conjugation pathway</keyword>
<dbReference type="InterPro" id="IPR025654">
    <property type="entry name" value="PEX2/10"/>
</dbReference>
<keyword evidence="6" id="KW-0812">Transmembrane</keyword>
<protein>
    <recommendedName>
        <fullName evidence="17">RING-type E3 ubiquitin transferase (cysteine targeting)</fullName>
        <ecNumber evidence="17">2.3.2.36</ecNumber>
    </recommendedName>
    <alternativeName>
        <fullName evidence="15">Peroxin-2</fullName>
    </alternativeName>
</protein>
<dbReference type="EC" id="2.3.2.36" evidence="17"/>
<keyword evidence="4" id="KW-0813">Transport</keyword>
<comment type="subcellular location">
    <subcellularLocation>
        <location evidence="1">Peroxisome membrane</location>
        <topology evidence="1">Multi-pass membrane protein</topology>
    </subcellularLocation>
</comment>
<dbReference type="GO" id="GO:0016567">
    <property type="term" value="P:protein ubiquitination"/>
    <property type="evidence" value="ECO:0007669"/>
    <property type="project" value="UniProtKB-ARBA"/>
</dbReference>
<comment type="catalytic activity">
    <reaction evidence="16">
        <text>[E2 ubiquitin-conjugating enzyme]-S-ubiquitinyl-L-cysteine + [acceptor protein]-L-cysteine = [E2 ubiquitin-conjugating enzyme]-L-cysteine + [acceptor protein]-S-ubiquitinyl-L-cysteine.</text>
        <dbReference type="EC" id="2.3.2.36"/>
    </reaction>
</comment>
<evidence type="ECO:0000256" key="9">
    <source>
        <dbReference type="ARBA" id="ARBA00022786"/>
    </source>
</evidence>
<evidence type="ECO:0000256" key="5">
    <source>
        <dbReference type="ARBA" id="ARBA00022679"/>
    </source>
</evidence>
<evidence type="ECO:0000256" key="11">
    <source>
        <dbReference type="ARBA" id="ARBA00022927"/>
    </source>
</evidence>
<dbReference type="PANTHER" id="PTHR48178">
    <property type="entry name" value="PEROXISOME BIOGENESIS FACTOR 2"/>
    <property type="match status" value="1"/>
</dbReference>
<dbReference type="InterPro" id="IPR006845">
    <property type="entry name" value="Pex_N"/>
</dbReference>
<feature type="region of interest" description="Disordered" evidence="18">
    <location>
        <begin position="345"/>
        <end position="370"/>
    </location>
</feature>
<dbReference type="GO" id="GO:0008270">
    <property type="term" value="F:zinc ion binding"/>
    <property type="evidence" value="ECO:0007669"/>
    <property type="project" value="UniProtKB-KW"/>
</dbReference>
<sequence length="455" mass="51145">MSEQSVETSGDRLPTQPAAEDDERALRVSQLDADELDTGLVQMLAGKITQALSTFSPSAESRFTPEIMLLLKLLLYGLAIRNRKGRATPGQKLQNLKYTDTPTPLFRLANPYITLPLLSTIPSYLLERLHTHTLNSRYPEYPRGSLQRRWWILLERFKSVGKGMELIGFLLFLVDGKYPHLAGRVSGVRMIPDQPLGSITRQISYEFMNRQLVWSGFTEFLIFMLPLLRGHSRSLGAFAQGFSSSVRKTIAFLTSKHEETKYEPAPLLQSQSLSQGDGGSSSPKGNLGHTFGTKTGRRKRERERLKGPYWTLSRNTCAICHHRLRDTLDAQLGLPAIQPAGEGFSTGIGRLTGETIDPEDQERNYDGDDNEETRIHIPAQTNCEDECRYCFYCISEALTLRAKQAQTAQEERGRRKGRQDKQTVEKDGPGASEIVKGWDCLRCGGEVWSCMRLAT</sequence>
<dbReference type="GO" id="GO:0005778">
    <property type="term" value="C:peroxisomal membrane"/>
    <property type="evidence" value="ECO:0007669"/>
    <property type="project" value="UniProtKB-SubCell"/>
</dbReference>
<reference evidence="20" key="1">
    <citation type="submission" date="2020-04" db="EMBL/GenBank/DDBJ databases">
        <title>Analysis of mating type loci in Filobasidium floriforme.</title>
        <authorList>
            <person name="Nowrousian M."/>
        </authorList>
    </citation>
    <scope>NUCLEOTIDE SEQUENCE</scope>
    <source>
        <strain evidence="20">CBS 6242</strain>
    </source>
</reference>
<dbReference type="GO" id="GO:0061630">
    <property type="term" value="F:ubiquitin protein ligase activity"/>
    <property type="evidence" value="ECO:0007669"/>
    <property type="project" value="UniProtKB-EC"/>
</dbReference>
<evidence type="ECO:0000256" key="7">
    <source>
        <dbReference type="ARBA" id="ARBA00022723"/>
    </source>
</evidence>
<keyword evidence="13" id="KW-0472">Membrane</keyword>
<evidence type="ECO:0000256" key="2">
    <source>
        <dbReference type="ARBA" id="ARBA00004906"/>
    </source>
</evidence>
<evidence type="ECO:0000256" key="1">
    <source>
        <dbReference type="ARBA" id="ARBA00004585"/>
    </source>
</evidence>
<evidence type="ECO:0000256" key="13">
    <source>
        <dbReference type="ARBA" id="ARBA00023136"/>
    </source>
</evidence>
<evidence type="ECO:0000256" key="8">
    <source>
        <dbReference type="ARBA" id="ARBA00022771"/>
    </source>
</evidence>
<comment type="pathway">
    <text evidence="2">Protein modification; protein ubiquitination.</text>
</comment>
<name>A0A8K0JFA6_9TREE</name>
<feature type="region of interest" description="Disordered" evidence="18">
    <location>
        <begin position="409"/>
        <end position="430"/>
    </location>
</feature>
<gene>
    <name evidence="20" type="ORF">FFLO_06222</name>
</gene>
<evidence type="ECO:0000313" key="20">
    <source>
        <dbReference type="EMBL" id="KAG7528345.1"/>
    </source>
</evidence>
<evidence type="ECO:0000256" key="16">
    <source>
        <dbReference type="ARBA" id="ARBA00034438"/>
    </source>
</evidence>
<evidence type="ECO:0000256" key="17">
    <source>
        <dbReference type="ARBA" id="ARBA00034523"/>
    </source>
</evidence>
<comment type="caution">
    <text evidence="20">The sequence shown here is derived from an EMBL/GenBank/DDBJ whole genome shotgun (WGS) entry which is preliminary data.</text>
</comment>
<keyword evidence="14" id="KW-0576">Peroxisome</keyword>
<evidence type="ECO:0000256" key="18">
    <source>
        <dbReference type="SAM" id="MobiDB-lite"/>
    </source>
</evidence>
<evidence type="ECO:0000313" key="21">
    <source>
        <dbReference type="Proteomes" id="UP000812966"/>
    </source>
</evidence>
<organism evidence="20 21">
    <name type="scientific">Filobasidium floriforme</name>
    <dbReference type="NCBI Taxonomy" id="5210"/>
    <lineage>
        <taxon>Eukaryota</taxon>
        <taxon>Fungi</taxon>
        <taxon>Dikarya</taxon>
        <taxon>Basidiomycota</taxon>
        <taxon>Agaricomycotina</taxon>
        <taxon>Tremellomycetes</taxon>
        <taxon>Filobasidiales</taxon>
        <taxon>Filobasidiaceae</taxon>
        <taxon>Filobasidium</taxon>
    </lineage>
</organism>
<dbReference type="GO" id="GO:0016562">
    <property type="term" value="P:protein import into peroxisome matrix, receptor recycling"/>
    <property type="evidence" value="ECO:0007669"/>
    <property type="project" value="UniProtKB-ARBA"/>
</dbReference>
<dbReference type="OrthoDB" id="1701437at2759"/>
<keyword evidence="11" id="KW-0653">Protein transport</keyword>
<evidence type="ECO:0000256" key="6">
    <source>
        <dbReference type="ARBA" id="ARBA00022692"/>
    </source>
</evidence>
<accession>A0A8K0JFA6</accession>
<evidence type="ECO:0000256" key="4">
    <source>
        <dbReference type="ARBA" id="ARBA00022448"/>
    </source>
</evidence>
<dbReference type="PANTHER" id="PTHR48178:SF1">
    <property type="entry name" value="PEROXISOME BIOGENESIS FACTOR 2"/>
    <property type="match status" value="1"/>
</dbReference>
<evidence type="ECO:0000256" key="10">
    <source>
        <dbReference type="ARBA" id="ARBA00022833"/>
    </source>
</evidence>
<evidence type="ECO:0000256" key="14">
    <source>
        <dbReference type="ARBA" id="ARBA00023140"/>
    </source>
</evidence>
<keyword evidence="5" id="KW-0808">Transferase</keyword>
<feature type="compositionally biased region" description="Basic and acidic residues" evidence="18">
    <location>
        <begin position="409"/>
        <end position="428"/>
    </location>
</feature>
<dbReference type="Proteomes" id="UP000812966">
    <property type="component" value="Unassembled WGS sequence"/>
</dbReference>
<dbReference type="AlphaFoldDB" id="A0A8K0JFA6"/>
<keyword evidence="21" id="KW-1185">Reference proteome</keyword>
<proteinExistence type="inferred from homology"/>
<comment type="similarity">
    <text evidence="3">Belongs to the pex2/pex10/pex12 family.</text>
</comment>
<feature type="region of interest" description="Disordered" evidence="18">
    <location>
        <begin position="1"/>
        <end position="24"/>
    </location>
</feature>
<evidence type="ECO:0000259" key="19">
    <source>
        <dbReference type="Pfam" id="PF04757"/>
    </source>
</evidence>
<evidence type="ECO:0000256" key="15">
    <source>
        <dbReference type="ARBA" id="ARBA00032511"/>
    </source>
</evidence>
<evidence type="ECO:0000256" key="12">
    <source>
        <dbReference type="ARBA" id="ARBA00022989"/>
    </source>
</evidence>
<keyword evidence="12" id="KW-1133">Transmembrane helix</keyword>
<keyword evidence="8" id="KW-0863">Zinc-finger</keyword>
<dbReference type="Pfam" id="PF04757">
    <property type="entry name" value="Pex2_Pex12"/>
    <property type="match status" value="1"/>
</dbReference>
<feature type="domain" description="Pex N-terminal" evidence="19">
    <location>
        <begin position="38"/>
        <end position="228"/>
    </location>
</feature>
<keyword evidence="10" id="KW-0862">Zinc</keyword>
<feature type="region of interest" description="Disordered" evidence="18">
    <location>
        <begin position="262"/>
        <end position="304"/>
    </location>
</feature>
<evidence type="ECO:0000256" key="3">
    <source>
        <dbReference type="ARBA" id="ARBA00008704"/>
    </source>
</evidence>
<dbReference type="EMBL" id="JABELV010000189">
    <property type="protein sequence ID" value="KAG7528345.1"/>
    <property type="molecule type" value="Genomic_DNA"/>
</dbReference>
<keyword evidence="7" id="KW-0479">Metal-binding</keyword>